<reference evidence="1 2" key="1">
    <citation type="journal article" date="2015" name="Genome Announc.">
        <title>Complete Genome Sequence of Steroid-Transforming Nocardioides simplex VKM Ac-2033D.</title>
        <authorList>
            <person name="Shtratnikova V.Y."/>
            <person name="Schelkunov M.I."/>
            <person name="Pekov Y.A."/>
            <person name="Fokina V.V."/>
            <person name="Logacheva M.D."/>
            <person name="Sokolov S.L."/>
            <person name="Bragin E.Y."/>
            <person name="Ashapkin V.V."/>
            <person name="Donova M.V."/>
        </authorList>
    </citation>
    <scope>NUCLEOTIDE SEQUENCE [LARGE SCALE GENOMIC DNA]</scope>
    <source>
        <strain evidence="1 2">VKM Ac-2033D</strain>
    </source>
</reference>
<dbReference type="STRING" id="2045.KR76_21920"/>
<accession>A0A0C5XMJ5</accession>
<proteinExistence type="predicted"/>
<dbReference type="Proteomes" id="UP000030300">
    <property type="component" value="Chromosome"/>
</dbReference>
<dbReference type="AlphaFoldDB" id="A0A0C5XMJ5"/>
<sequence>MLAPLSLLAFAVLAATAGPRLLLRARWVHRAPGWGVLAWQGLAGSVVVAVALLGVTLAVPLPPVAAGLSRLTGIPTTTVVAHYLTPAGPEVAALAALACLGLALRLAWLAVAAVLGTVRARRGQHDGLRLLGREHPDGYVVLDHATPLVYCLPGRHPRIVVTSAARAALTPHELAQVLDHERRHLSSRHDLALAVGGVLRRAFAPVPLLRTLLATAHEQVAVLVEMQADDAARDPRGLARALVALACGAPAAPPSGLAAGDVAALARVRRLTGGAAGWSHPRSAAVGSGTAAVLAVPVVLAAAPLIEMVLIGCRAMLA</sequence>
<dbReference type="RefSeq" id="WP_052138969.1">
    <property type="nucleotide sequence ID" value="NZ_BJMC01000011.1"/>
</dbReference>
<name>A0A0C5XMJ5_NOCSI</name>
<dbReference type="EMBL" id="CP009896">
    <property type="protein sequence ID" value="AJR18682.1"/>
    <property type="molecule type" value="Genomic_DNA"/>
</dbReference>
<gene>
    <name evidence="1" type="ORF">KR76_21920</name>
</gene>
<protein>
    <submittedName>
        <fullName evidence="1">Peptidase M48, Ste24p</fullName>
    </submittedName>
</protein>
<dbReference type="HOGENOM" id="CLU_056335_0_0_11"/>
<evidence type="ECO:0000313" key="1">
    <source>
        <dbReference type="EMBL" id="AJR18682.1"/>
    </source>
</evidence>
<dbReference type="KEGG" id="psim:KR76_21920"/>
<keyword evidence="2" id="KW-1185">Reference proteome</keyword>
<dbReference type="Gene3D" id="3.30.2010.10">
    <property type="entry name" value="Metalloproteases ('zincins'), catalytic domain"/>
    <property type="match status" value="1"/>
</dbReference>
<evidence type="ECO:0000313" key="2">
    <source>
        <dbReference type="Proteomes" id="UP000030300"/>
    </source>
</evidence>
<organism evidence="1 2">
    <name type="scientific">Nocardioides simplex</name>
    <name type="common">Arthrobacter simplex</name>
    <dbReference type="NCBI Taxonomy" id="2045"/>
    <lineage>
        <taxon>Bacteria</taxon>
        <taxon>Bacillati</taxon>
        <taxon>Actinomycetota</taxon>
        <taxon>Actinomycetes</taxon>
        <taxon>Propionibacteriales</taxon>
        <taxon>Nocardioidaceae</taxon>
        <taxon>Pimelobacter</taxon>
    </lineage>
</organism>
<dbReference type="CDD" id="cd07326">
    <property type="entry name" value="M56_BlaR1_MecR1_like"/>
    <property type="match status" value="1"/>
</dbReference>
<dbReference type="GeneID" id="96611443"/>
<dbReference type="OrthoDB" id="9785340at2"/>